<dbReference type="Gene3D" id="3.60.10.10">
    <property type="entry name" value="Endonuclease/exonuclease/phosphatase"/>
    <property type="match status" value="1"/>
</dbReference>
<dbReference type="InterPro" id="IPR036691">
    <property type="entry name" value="Endo/exonu/phosph_ase_sf"/>
</dbReference>
<dbReference type="Pfam" id="PF14529">
    <property type="entry name" value="Exo_endo_phos_2"/>
    <property type="match status" value="1"/>
</dbReference>
<organism evidence="3 4">
    <name type="scientific">Necator americanus</name>
    <name type="common">Human hookworm</name>
    <dbReference type="NCBI Taxonomy" id="51031"/>
    <lineage>
        <taxon>Eukaryota</taxon>
        <taxon>Metazoa</taxon>
        <taxon>Ecdysozoa</taxon>
        <taxon>Nematoda</taxon>
        <taxon>Chromadorea</taxon>
        <taxon>Rhabditida</taxon>
        <taxon>Rhabditina</taxon>
        <taxon>Rhabditomorpha</taxon>
        <taxon>Strongyloidea</taxon>
        <taxon>Ancylostomatidae</taxon>
        <taxon>Bunostominae</taxon>
        <taxon>Necator</taxon>
    </lineage>
</organism>
<dbReference type="Proteomes" id="UP001303046">
    <property type="component" value="Unassembled WGS sequence"/>
</dbReference>
<evidence type="ECO:0000259" key="2">
    <source>
        <dbReference type="Pfam" id="PF14529"/>
    </source>
</evidence>
<dbReference type="InterPro" id="IPR005135">
    <property type="entry name" value="Endo/exonuclease/phosphatase"/>
</dbReference>
<reference evidence="3 4" key="1">
    <citation type="submission" date="2023-08" db="EMBL/GenBank/DDBJ databases">
        <title>A Necator americanus chromosomal reference genome.</title>
        <authorList>
            <person name="Ilik V."/>
            <person name="Petrzelkova K.J."/>
            <person name="Pardy F."/>
            <person name="Fuh T."/>
            <person name="Niatou-Singa F.S."/>
            <person name="Gouil Q."/>
            <person name="Baker L."/>
            <person name="Ritchie M.E."/>
            <person name="Jex A.R."/>
            <person name="Gazzola D."/>
            <person name="Li H."/>
            <person name="Toshio Fujiwara R."/>
            <person name="Zhan B."/>
            <person name="Aroian R.V."/>
            <person name="Pafco B."/>
            <person name="Schwarz E.M."/>
        </authorList>
    </citation>
    <scope>NUCLEOTIDE SEQUENCE [LARGE SCALE GENOMIC DNA]</scope>
    <source>
        <strain evidence="3 4">Aroian</strain>
        <tissue evidence="3">Whole animal</tissue>
    </source>
</reference>
<feature type="region of interest" description="Disordered" evidence="1">
    <location>
        <begin position="1"/>
        <end position="42"/>
    </location>
</feature>
<protein>
    <recommendedName>
        <fullName evidence="2">Endonuclease/exonuclease/phosphatase domain-containing protein</fullName>
    </recommendedName>
</protein>
<dbReference type="PANTHER" id="PTHR33395:SF22">
    <property type="entry name" value="REVERSE TRANSCRIPTASE DOMAIN-CONTAINING PROTEIN"/>
    <property type="match status" value="1"/>
</dbReference>
<proteinExistence type="predicted"/>
<evidence type="ECO:0000313" key="3">
    <source>
        <dbReference type="EMBL" id="KAK6755578.1"/>
    </source>
</evidence>
<dbReference type="EMBL" id="JAVFWL010000005">
    <property type="protein sequence ID" value="KAK6755578.1"/>
    <property type="molecule type" value="Genomic_DNA"/>
</dbReference>
<feature type="domain" description="Endonuclease/exonuclease/phosphatase" evidence="2">
    <location>
        <begin position="233"/>
        <end position="341"/>
    </location>
</feature>
<dbReference type="PANTHER" id="PTHR33395">
    <property type="entry name" value="TRANSCRIPTASE, PUTATIVE-RELATED-RELATED"/>
    <property type="match status" value="1"/>
</dbReference>
<feature type="compositionally biased region" description="Polar residues" evidence="1">
    <location>
        <begin position="11"/>
        <end position="42"/>
    </location>
</feature>
<dbReference type="SUPFAM" id="SSF56219">
    <property type="entry name" value="DNase I-like"/>
    <property type="match status" value="1"/>
</dbReference>
<sequence length="652" mass="73508">MPAKSTRTAKRQTPLSSQTTSGVETRVVESSQSTEPNYSEMSASDLISSITERNKDPVIGKMLAVLAEEDKTDFVEQLEADKRSRSIVISGQSQRDFARAIDLYRLGKPNPSHPRLVKVVLPSQFYWRRALANARLLRSAGFSSVCIRKSMKPDKRKREYELRQEARERNKDSELVVNLPYNVYRSDRSMKRGSGVCAIAKAFISAQIVTPNYDLKADLLSADIFCSNNMSQLRFILVYRPPNSSAVDDKKLVEVLSDLAVVNNHAIILGDFNLHVDWVNSIAFNSASSLYLDFFSNAELVQNVNLPTHSDRILDIILTPSICTLDVKLLPPLASSDHAIIQFDSPAIMSAPGIPMPNFLNADYSSLNNYFSGVDWLTLFDQYSSCSDIYFRFCKKVYEGLAKFVPFRFPRSFSLILPCQLKSLYTQKLRRFEELDDPLRSSLYKKLCSDIDFHMRRYLAYRERQLSRRESKKPFYLYLRHRMKANARLPSLVDQTGATYVTDADKTKAPAMHFANVFSSNCSDTIPEIVGIGPVQQQCSNMFFHPTDIYIHLKSLEPSVSETYDGIPPIVYKECAAILSPPLAHIFNISLSLGEVPQVWKNAIVTVIPKSPGASTYTNLTDSVFDWSQALNQGKSIAVAYIDLSKAFDKIG</sequence>
<accession>A0ABR1DYU3</accession>
<gene>
    <name evidence="3" type="primary">Necator_chrV.g18924</name>
    <name evidence="3" type="ORF">RB195_014133</name>
</gene>
<evidence type="ECO:0000313" key="4">
    <source>
        <dbReference type="Proteomes" id="UP001303046"/>
    </source>
</evidence>
<comment type="caution">
    <text evidence="3">The sequence shown here is derived from an EMBL/GenBank/DDBJ whole genome shotgun (WGS) entry which is preliminary data.</text>
</comment>
<keyword evidence="4" id="KW-1185">Reference proteome</keyword>
<evidence type="ECO:0000256" key="1">
    <source>
        <dbReference type="SAM" id="MobiDB-lite"/>
    </source>
</evidence>
<name>A0ABR1DYU3_NECAM</name>